<comment type="subcellular location">
    <subcellularLocation>
        <location evidence="1">Cell inner membrane</location>
        <topology evidence="1">Multi-pass membrane protein</topology>
    </subcellularLocation>
</comment>
<dbReference type="EMBL" id="RNRV01000027">
    <property type="protein sequence ID" value="MHO05648.1"/>
    <property type="molecule type" value="Genomic_DNA"/>
</dbReference>
<evidence type="ECO:0000259" key="8">
    <source>
        <dbReference type="PROSITE" id="PS50111"/>
    </source>
</evidence>
<dbReference type="PROSITE" id="PS50111">
    <property type="entry name" value="CHEMOTAXIS_TRANSDUC_2"/>
    <property type="match status" value="1"/>
</dbReference>
<feature type="domain" description="Methyl-accepting transducer" evidence="8">
    <location>
        <begin position="447"/>
        <end position="683"/>
    </location>
</feature>
<feature type="transmembrane region" description="Helical" evidence="7">
    <location>
        <begin position="371"/>
        <end position="389"/>
    </location>
</feature>
<feature type="domain" description="HAMP" evidence="9">
    <location>
        <begin position="390"/>
        <end position="442"/>
    </location>
</feature>
<protein>
    <submittedName>
        <fullName evidence="10">Methyl-accepting chemotaxis protein</fullName>
    </submittedName>
</protein>
<organism evidence="10">
    <name type="scientific">Escherichia coli</name>
    <dbReference type="NCBI Taxonomy" id="562"/>
    <lineage>
        <taxon>Bacteria</taxon>
        <taxon>Pseudomonadati</taxon>
        <taxon>Pseudomonadota</taxon>
        <taxon>Gammaproteobacteria</taxon>
        <taxon>Enterobacterales</taxon>
        <taxon>Enterobacteriaceae</taxon>
        <taxon>Escherichia</taxon>
    </lineage>
</organism>
<evidence type="ECO:0000313" key="10">
    <source>
        <dbReference type="EMBL" id="MHO05648.1"/>
    </source>
</evidence>
<dbReference type="SMART" id="SM00304">
    <property type="entry name" value="HAMP"/>
    <property type="match status" value="1"/>
</dbReference>
<dbReference type="GO" id="GO:0006935">
    <property type="term" value="P:chemotaxis"/>
    <property type="evidence" value="ECO:0007669"/>
    <property type="project" value="UniProtKB-KW"/>
</dbReference>
<evidence type="ECO:0000259" key="9">
    <source>
        <dbReference type="PROSITE" id="PS50885"/>
    </source>
</evidence>
<dbReference type="PROSITE" id="PS50885">
    <property type="entry name" value="HAMP"/>
    <property type="match status" value="1"/>
</dbReference>
<evidence type="ECO:0000256" key="2">
    <source>
        <dbReference type="ARBA" id="ARBA00022500"/>
    </source>
</evidence>
<keyword evidence="7" id="KW-0472">Membrane</keyword>
<feature type="transmembrane region" description="Helical" evidence="7">
    <location>
        <begin position="65"/>
        <end position="84"/>
    </location>
</feature>
<keyword evidence="6" id="KW-0175">Coiled coil</keyword>
<dbReference type="InterPro" id="IPR003660">
    <property type="entry name" value="HAMP_dom"/>
</dbReference>
<gene>
    <name evidence="10" type="ORF">D9F05_14900</name>
</gene>
<evidence type="ECO:0000256" key="4">
    <source>
        <dbReference type="ARBA" id="ARBA00029447"/>
    </source>
</evidence>
<dbReference type="CDD" id="cd11386">
    <property type="entry name" value="MCP_signal"/>
    <property type="match status" value="1"/>
</dbReference>
<evidence type="ECO:0000256" key="6">
    <source>
        <dbReference type="SAM" id="Coils"/>
    </source>
</evidence>
<evidence type="ECO:0000256" key="5">
    <source>
        <dbReference type="PROSITE-ProRule" id="PRU00284"/>
    </source>
</evidence>
<dbReference type="SUPFAM" id="SSF58104">
    <property type="entry name" value="Methyl-accepting chemotaxis protein (MCP) signaling domain"/>
    <property type="match status" value="1"/>
</dbReference>
<keyword evidence="2" id="KW-0145">Chemotaxis</keyword>
<dbReference type="AlphaFoldDB" id="A0A3L0W0X6"/>
<name>A0A3L0W0X6_ECOLX</name>
<keyword evidence="7" id="KW-1133">Transmembrane helix</keyword>
<feature type="coiled-coil region" evidence="6">
    <location>
        <begin position="271"/>
        <end position="330"/>
    </location>
</feature>
<keyword evidence="7" id="KW-0812">Transmembrane</keyword>
<sequence>MTQPLSHSLQLLLKIPIAGGRLPTSLAQGDSRVSNGRGIQARDFCIYSGTIMKQTMSDLSILQRVYLGFAILVAVMAATSVLTFRSQSELNQALDQVTRQSMPLVIASSQTQISLLSANKWLTDVLTEQDPKQIPAEVAELQQAKAQVDKTLATLSQQAAAHPQLQGDMATLTKLVSDYLQLTGTLPTEHQALLTRLHKVNQAKGQFQVSLPQFKKNLGDMMITIDDSFIKMLSETLTTKLSAIELSTMDALNQSIPAPIEAALKRNKMQIEGFNSTIKDLQGELKDFDNNMGHYVHGFVRDTTASEGVLAQYLALMKQQERMREESKQASKLIVSIQSKLEGITDQSQQLMNNSIRASGKVQAQSTLTQGISIAIAIFIAILVAYTLGKAIRRPLKELLRVLTEVTQGDMTQRVGFKSQNEFGQLGSQVNLLIQQMGDVLTQLSQASTQLNSAAHDNRHTTESVRADLETQRQETASVAAAMTQMEASVREVAQAANQTLERVQDVEKASETGRKVMAGNITTTHQLAGKLQQTGKVIGDVSAMSGQIGNILDVIRGIAEQTNLLALNAAIEAARAGEQGRGFAVVADEVRSLAGRTAQSTSEIQTMIENLQQGVAKAVTVMQECSREMDSCVDQSSHANTAMEEVQGIVVLISDMSSQIASAAEQQQATSADIATNLNRISDISDLNYQGIERVAETSQQLDALAEQQENLVKRFKLSA</sequence>
<dbReference type="GO" id="GO:0007165">
    <property type="term" value="P:signal transduction"/>
    <property type="evidence" value="ECO:0007669"/>
    <property type="project" value="UniProtKB-KW"/>
</dbReference>
<dbReference type="SMART" id="SM00283">
    <property type="entry name" value="MA"/>
    <property type="match status" value="1"/>
</dbReference>
<dbReference type="Pfam" id="PF00672">
    <property type="entry name" value="HAMP"/>
    <property type="match status" value="1"/>
</dbReference>
<reference evidence="10" key="1">
    <citation type="submission" date="2018-10" db="EMBL/GenBank/DDBJ databases">
        <authorList>
            <consortium name="NARMS: The National Antimicrobial Resistance Monitoring System"/>
        </authorList>
    </citation>
    <scope>NUCLEOTIDE SEQUENCE [LARGE SCALE GENOMIC DNA]</scope>
    <source>
        <strain evidence="10">CVM N17EC0388</strain>
    </source>
</reference>
<evidence type="ECO:0000256" key="3">
    <source>
        <dbReference type="ARBA" id="ARBA00023224"/>
    </source>
</evidence>
<dbReference type="CDD" id="cd06225">
    <property type="entry name" value="HAMP"/>
    <property type="match status" value="1"/>
</dbReference>
<evidence type="ECO:0000256" key="1">
    <source>
        <dbReference type="ARBA" id="ARBA00004429"/>
    </source>
</evidence>
<dbReference type="PANTHER" id="PTHR32089:SF70">
    <property type="entry name" value="ENERGY TAXIS MODULATING METHYL ACCEPTING SENSORY TRANSDUCER"/>
    <property type="match status" value="1"/>
</dbReference>
<comment type="similarity">
    <text evidence="4">Belongs to the methyl-accepting chemotaxis (MCP) protein family.</text>
</comment>
<proteinExistence type="inferred from homology"/>
<dbReference type="Pfam" id="PF00015">
    <property type="entry name" value="MCPsignal"/>
    <property type="match status" value="1"/>
</dbReference>
<comment type="caution">
    <text evidence="10">The sequence shown here is derived from an EMBL/GenBank/DDBJ whole genome shotgun (WGS) entry which is preliminary data.</text>
</comment>
<evidence type="ECO:0000256" key="7">
    <source>
        <dbReference type="SAM" id="Phobius"/>
    </source>
</evidence>
<keyword evidence="3 5" id="KW-0807">Transducer</keyword>
<dbReference type="FunFam" id="1.10.287.950:FF:000001">
    <property type="entry name" value="Methyl-accepting chemotaxis sensory transducer"/>
    <property type="match status" value="1"/>
</dbReference>
<dbReference type="GO" id="GO:0005886">
    <property type="term" value="C:plasma membrane"/>
    <property type="evidence" value="ECO:0007669"/>
    <property type="project" value="UniProtKB-SubCell"/>
</dbReference>
<dbReference type="PANTHER" id="PTHR32089">
    <property type="entry name" value="METHYL-ACCEPTING CHEMOTAXIS PROTEIN MCPB"/>
    <property type="match status" value="1"/>
</dbReference>
<accession>A0A3L0W0X6</accession>
<dbReference type="InterPro" id="IPR004089">
    <property type="entry name" value="MCPsignal_dom"/>
</dbReference>
<dbReference type="Gene3D" id="1.10.287.950">
    <property type="entry name" value="Methyl-accepting chemotaxis protein"/>
    <property type="match status" value="1"/>
</dbReference>